<evidence type="ECO:0000256" key="5">
    <source>
        <dbReference type="SAM" id="MobiDB-lite"/>
    </source>
</evidence>
<gene>
    <name evidence="4 8" type="primary">mutL</name>
    <name evidence="8" type="ORF">MOZ60_02535</name>
</gene>
<protein>
    <recommendedName>
        <fullName evidence="4">DNA mismatch repair protein MutL</fullName>
    </recommendedName>
</protein>
<dbReference type="InterPro" id="IPR037198">
    <property type="entry name" value="MutL_C_sf"/>
</dbReference>
<accession>A0AB35U5C9</accession>
<keyword evidence="8" id="KW-0378">Hydrolase</keyword>
<proteinExistence type="inferred from homology"/>
<feature type="domain" description="MutL C-terminal dimerisation" evidence="6">
    <location>
        <begin position="455"/>
        <end position="594"/>
    </location>
</feature>
<comment type="function">
    <text evidence="4">This protein is involved in the repair of mismatches in DNA. It is required for dam-dependent methyl-directed DNA mismatch repair. May act as a 'molecular matchmaker', a protein that promotes the formation of a stable complex between two or more DNA-binding proteins in an ATP-dependent manner without itself being part of a final effector complex.</text>
</comment>
<dbReference type="GO" id="GO:0030983">
    <property type="term" value="F:mismatched DNA binding"/>
    <property type="evidence" value="ECO:0007669"/>
    <property type="project" value="InterPro"/>
</dbReference>
<dbReference type="SUPFAM" id="SSF55874">
    <property type="entry name" value="ATPase domain of HSP90 chaperone/DNA topoisomerase II/histidine kinase"/>
    <property type="match status" value="1"/>
</dbReference>
<dbReference type="InterPro" id="IPR014721">
    <property type="entry name" value="Ribsml_uS5_D2-typ_fold_subgr"/>
</dbReference>
<dbReference type="InterPro" id="IPR042121">
    <property type="entry name" value="MutL_C_regsub"/>
</dbReference>
<dbReference type="InterPro" id="IPR020667">
    <property type="entry name" value="DNA_mismatch_repair_MutL"/>
</dbReference>
<comment type="similarity">
    <text evidence="1 4">Belongs to the DNA mismatch repair MutL/HexB family.</text>
</comment>
<feature type="compositionally biased region" description="Basic and acidic residues" evidence="5">
    <location>
        <begin position="351"/>
        <end position="372"/>
    </location>
</feature>
<dbReference type="PANTHER" id="PTHR10073">
    <property type="entry name" value="DNA MISMATCH REPAIR PROTEIN MLH, PMS, MUTL"/>
    <property type="match status" value="1"/>
</dbReference>
<dbReference type="InterPro" id="IPR013507">
    <property type="entry name" value="DNA_mismatch_S5_2-like"/>
</dbReference>
<evidence type="ECO:0000256" key="3">
    <source>
        <dbReference type="ARBA" id="ARBA00023204"/>
    </source>
</evidence>
<dbReference type="InterPro" id="IPR036890">
    <property type="entry name" value="HATPase_C_sf"/>
</dbReference>
<evidence type="ECO:0000259" key="6">
    <source>
        <dbReference type="SMART" id="SM00853"/>
    </source>
</evidence>
<dbReference type="InterPro" id="IPR042120">
    <property type="entry name" value="MutL_C_dimsub"/>
</dbReference>
<dbReference type="Gene3D" id="3.30.1370.100">
    <property type="entry name" value="MutL, C-terminal domain, regulatory subdomain"/>
    <property type="match status" value="1"/>
</dbReference>
<evidence type="ECO:0000256" key="4">
    <source>
        <dbReference type="HAMAP-Rule" id="MF_00149"/>
    </source>
</evidence>
<dbReference type="Gene3D" id="3.30.565.10">
    <property type="entry name" value="Histidine kinase-like ATPase, C-terminal domain"/>
    <property type="match status" value="1"/>
</dbReference>
<dbReference type="AlphaFoldDB" id="A0AB35U5C9"/>
<dbReference type="Pfam" id="PF01119">
    <property type="entry name" value="DNA_mis_repair"/>
    <property type="match status" value="1"/>
</dbReference>
<feature type="compositionally biased region" description="Polar residues" evidence="5">
    <location>
        <begin position="373"/>
        <end position="385"/>
    </location>
</feature>
<dbReference type="GO" id="GO:0016887">
    <property type="term" value="F:ATP hydrolysis activity"/>
    <property type="evidence" value="ECO:0007669"/>
    <property type="project" value="InterPro"/>
</dbReference>
<feature type="domain" description="DNA mismatch repair protein S5" evidence="7">
    <location>
        <begin position="208"/>
        <end position="326"/>
    </location>
</feature>
<dbReference type="Proteomes" id="UP001286174">
    <property type="component" value="Unassembled WGS sequence"/>
</dbReference>
<dbReference type="PROSITE" id="PS00058">
    <property type="entry name" value="DNA_MISMATCH_REPAIR_1"/>
    <property type="match status" value="1"/>
</dbReference>
<reference evidence="8 9" key="1">
    <citation type="submission" date="2022-03" db="EMBL/GenBank/DDBJ databases">
        <title>Novel taxa within the pig intestine.</title>
        <authorList>
            <person name="Wylensek D."/>
            <person name="Bishof K."/>
            <person name="Afrizal A."/>
            <person name="Clavel T."/>
        </authorList>
    </citation>
    <scope>NUCLEOTIDE SEQUENCE [LARGE SCALE GENOMIC DNA]</scope>
    <source>
        <strain evidence="8 9">CLA-KB-P133</strain>
    </source>
</reference>
<dbReference type="GO" id="GO:0004519">
    <property type="term" value="F:endonuclease activity"/>
    <property type="evidence" value="ECO:0007669"/>
    <property type="project" value="UniProtKB-KW"/>
</dbReference>
<dbReference type="CDD" id="cd00782">
    <property type="entry name" value="MutL_Trans"/>
    <property type="match status" value="1"/>
</dbReference>
<dbReference type="SMART" id="SM01340">
    <property type="entry name" value="DNA_mis_repair"/>
    <property type="match status" value="1"/>
</dbReference>
<dbReference type="RefSeq" id="WP_370595529.1">
    <property type="nucleotide sequence ID" value="NZ_JALBUR010000003.1"/>
</dbReference>
<dbReference type="FunFam" id="3.30.565.10:FF:000003">
    <property type="entry name" value="DNA mismatch repair endonuclease MutL"/>
    <property type="match status" value="1"/>
</dbReference>
<evidence type="ECO:0000313" key="9">
    <source>
        <dbReference type="Proteomes" id="UP001286174"/>
    </source>
</evidence>
<dbReference type="PANTHER" id="PTHR10073:SF12">
    <property type="entry name" value="DNA MISMATCH REPAIR PROTEIN MLH1"/>
    <property type="match status" value="1"/>
</dbReference>
<evidence type="ECO:0000313" key="8">
    <source>
        <dbReference type="EMBL" id="MDX8418967.1"/>
    </source>
</evidence>
<dbReference type="Pfam" id="PF08676">
    <property type="entry name" value="MutL_C"/>
    <property type="match status" value="1"/>
</dbReference>
<keyword evidence="3 4" id="KW-0234">DNA repair</keyword>
<keyword evidence="8" id="KW-0255">Endonuclease</keyword>
<dbReference type="CDD" id="cd16926">
    <property type="entry name" value="HATPase_MutL-MLH-PMS-like"/>
    <property type="match status" value="1"/>
</dbReference>
<dbReference type="GO" id="GO:0140664">
    <property type="term" value="F:ATP-dependent DNA damage sensor activity"/>
    <property type="evidence" value="ECO:0007669"/>
    <property type="project" value="InterPro"/>
</dbReference>
<sequence>MMSRIQQLDAQIANMIAAGEVVERPMGVVKELVENAIDAGSTRIVVSITDGGIEKVQVEDNGCGMDHIDARLAFLRHATSKIRVQNDLWNIHTLGFRGEALPSIASVSKLTMNTSDGNDATHIVMEYGKETAYEAMACPAGTSITVEGLFYHTPARLKHLRSASYEASLIQNLLVSFALSHPEIAFRLFSQDKEAFRTSGNGNLLEVLFQAAGRPAAENAVKIDLNDFDYRVSGYIVKPVITRASRTMEHVFMNHRIVRDFKLYKAIQDGYGNGLPAGRYPLTVLNIDMDPHLLDVNVHPSKWEVRLSKETQLEYLIRDGIHDALSESVPVPESKPVIRTPYYHPQSFDAEELRPKDMPVSEEKTEQTESIRNRQNPRDSQLIQKQETENTEPIPEPETIVTSQSAILPAEESRNTAETPVQSEIAQDNALLSHYSVQEQTKYKPQKKSFPMMDVIGQYKGKWILCACEKGLAVIDQKRAMAVAETQKVIDSLQKAPVMSSLLVPITIHAGSDLVSRLGVINDQVSCLYIHFEPFGSDTLMVREIPSWLQDLDPSAFLEDLVDGFRHEEKVDALAQLKKEMAKAISLRSQNTNLGKEEMQSLLTQLSQCEDPFVTAEGKPVFVIVDEKTLARGFR</sequence>
<feature type="region of interest" description="Disordered" evidence="5">
    <location>
        <begin position="335"/>
        <end position="400"/>
    </location>
</feature>
<feature type="compositionally biased region" description="Low complexity" evidence="5">
    <location>
        <begin position="391"/>
        <end position="400"/>
    </location>
</feature>
<dbReference type="SMART" id="SM00853">
    <property type="entry name" value="MutL_C"/>
    <property type="match status" value="1"/>
</dbReference>
<dbReference type="GO" id="GO:0032300">
    <property type="term" value="C:mismatch repair complex"/>
    <property type="evidence" value="ECO:0007669"/>
    <property type="project" value="InterPro"/>
</dbReference>
<dbReference type="Pfam" id="PF13589">
    <property type="entry name" value="HATPase_c_3"/>
    <property type="match status" value="1"/>
</dbReference>
<name>A0AB35U5C9_9FIRM</name>
<keyword evidence="2 4" id="KW-0227">DNA damage</keyword>
<dbReference type="HAMAP" id="MF_00149">
    <property type="entry name" value="DNA_mis_repair"/>
    <property type="match status" value="1"/>
</dbReference>
<dbReference type="InterPro" id="IPR020568">
    <property type="entry name" value="Ribosomal_Su5_D2-typ_SF"/>
</dbReference>
<dbReference type="GO" id="GO:0005524">
    <property type="term" value="F:ATP binding"/>
    <property type="evidence" value="ECO:0007669"/>
    <property type="project" value="InterPro"/>
</dbReference>
<dbReference type="Gene3D" id="3.30.230.10">
    <property type="match status" value="1"/>
</dbReference>
<evidence type="ECO:0000259" key="7">
    <source>
        <dbReference type="SMART" id="SM01340"/>
    </source>
</evidence>
<dbReference type="InterPro" id="IPR014762">
    <property type="entry name" value="DNA_mismatch_repair_CS"/>
</dbReference>
<keyword evidence="8" id="KW-0540">Nuclease</keyword>
<keyword evidence="9" id="KW-1185">Reference proteome</keyword>
<dbReference type="SUPFAM" id="SSF54211">
    <property type="entry name" value="Ribosomal protein S5 domain 2-like"/>
    <property type="match status" value="1"/>
</dbReference>
<dbReference type="NCBIfam" id="TIGR00585">
    <property type="entry name" value="mutl"/>
    <property type="match status" value="1"/>
</dbReference>
<organism evidence="8 9">
    <name type="scientific">Grylomicrobium aquisgranensis</name>
    <dbReference type="NCBI Taxonomy" id="2926318"/>
    <lineage>
        <taxon>Bacteria</taxon>
        <taxon>Bacillati</taxon>
        <taxon>Bacillota</taxon>
        <taxon>Erysipelotrichia</taxon>
        <taxon>Erysipelotrichales</taxon>
        <taxon>Erysipelotrichaceae</taxon>
        <taxon>Grylomicrobium</taxon>
    </lineage>
</organism>
<comment type="caution">
    <text evidence="8">The sequence shown here is derived from an EMBL/GenBank/DDBJ whole genome shotgun (WGS) entry which is preliminary data.</text>
</comment>
<dbReference type="InterPro" id="IPR002099">
    <property type="entry name" value="MutL/Mlh/PMS"/>
</dbReference>
<evidence type="ECO:0000256" key="2">
    <source>
        <dbReference type="ARBA" id="ARBA00022763"/>
    </source>
</evidence>
<dbReference type="Gene3D" id="3.30.1540.20">
    <property type="entry name" value="MutL, C-terminal domain, dimerisation subdomain"/>
    <property type="match status" value="1"/>
</dbReference>
<dbReference type="GO" id="GO:0006298">
    <property type="term" value="P:mismatch repair"/>
    <property type="evidence" value="ECO:0007669"/>
    <property type="project" value="UniProtKB-UniRule"/>
</dbReference>
<dbReference type="SUPFAM" id="SSF118116">
    <property type="entry name" value="DNA mismatch repair protein MutL"/>
    <property type="match status" value="1"/>
</dbReference>
<dbReference type="InterPro" id="IPR014790">
    <property type="entry name" value="MutL_C"/>
</dbReference>
<dbReference type="InterPro" id="IPR038973">
    <property type="entry name" value="MutL/Mlh/Pms-like"/>
</dbReference>
<evidence type="ECO:0000256" key="1">
    <source>
        <dbReference type="ARBA" id="ARBA00006082"/>
    </source>
</evidence>
<dbReference type="EMBL" id="JALBUR010000003">
    <property type="protein sequence ID" value="MDX8418967.1"/>
    <property type="molecule type" value="Genomic_DNA"/>
</dbReference>